<dbReference type="InterPro" id="IPR053905">
    <property type="entry name" value="EF-G-like_DII"/>
</dbReference>
<dbReference type="SUPFAM" id="SSF52540">
    <property type="entry name" value="P-loop containing nucleoside triphosphate hydrolases"/>
    <property type="match status" value="1"/>
</dbReference>
<dbReference type="Pfam" id="PF00009">
    <property type="entry name" value="GTP_EFTU"/>
    <property type="match status" value="1"/>
</dbReference>
<proteinExistence type="predicted"/>
<dbReference type="InterPro" id="IPR041095">
    <property type="entry name" value="EFG_II"/>
</dbReference>
<evidence type="ECO:0000313" key="5">
    <source>
        <dbReference type="EMBL" id="OJD77792.1"/>
    </source>
</evidence>
<dbReference type="InterPro" id="IPR005225">
    <property type="entry name" value="Small_GTP-bd"/>
</dbReference>
<dbReference type="SUPFAM" id="SSF50447">
    <property type="entry name" value="Translation proteins"/>
    <property type="match status" value="1"/>
</dbReference>
<dbReference type="SUPFAM" id="SSF54211">
    <property type="entry name" value="Ribosomal protein S5 domain 2-like"/>
    <property type="match status" value="1"/>
</dbReference>
<dbReference type="Gene3D" id="2.40.30.10">
    <property type="entry name" value="Translation factors"/>
    <property type="match status" value="1"/>
</dbReference>
<dbReference type="AlphaFoldDB" id="A0A1J9UGH2"/>
<dbReference type="CDD" id="cd16258">
    <property type="entry name" value="Tet_III"/>
    <property type="match status" value="1"/>
</dbReference>
<evidence type="ECO:0000256" key="1">
    <source>
        <dbReference type="ARBA" id="ARBA00022741"/>
    </source>
</evidence>
<dbReference type="InterPro" id="IPR031157">
    <property type="entry name" value="G_TR_CS"/>
</dbReference>
<name>A0A1J9UGH2_9BACI</name>
<protein>
    <submittedName>
        <fullName evidence="5">Tetracycline resistance protein</fullName>
    </submittedName>
</protein>
<comment type="caution">
    <text evidence="5">The sequence shown here is derived from an EMBL/GenBank/DDBJ whole genome shotgun (WGS) entry which is preliminary data.</text>
</comment>
<sequence length="647" mass="72635">MTTINIGIVAHVDAGKTSLTERILYETNVIKEIGRVDSGNTHTDSMELERERGITIKASVVSFFIGNLKVNVIDTPGHADFIAEVERSFRVLDSAILVISAVEGIQAQTKILMRTLQKLNIPTVLFVNKIDRSGANTEKVVKQIRKTLSNEVLPFYAVENEGTKQARIIEYKSYDDCMEQLAPYNDTLLESYVNNEIIPDALLRKELEKQIQQANVYPIFFGSAMTGIGVTELLENISVLLPANISSQDDILSGVVFKIERESSGEKIAYVRVFSGSLHVRKHVDIQRSKSLTHKEKIKKMCIFHNGNAVQTPTVQSGEFGKVWGFSDIKIGDIIGERTNHIKDIQLAEPQMEAAIKAMPKEKNHDLYVALMELCEEDPLIKVWKDNVHNELYIRLFGEVQKEVIETTLHEKYNLQVTFSNTRVVCIEKPIGIGNSVEVMGEKANPFYATIGFKVERGKLNSGLTYNLGVELGSLPLAFHKAIEDTVFQTLKQGLYGWEVADIIVTLTHTGYASPVTTASDFRNLTPLVLMDALKQAETCVYEPLNEFELTVPEYSISTAMYKLAAIPATFEEPILYNDSYQLTGSLPVAKTESFKRMLHSFTEGEGIFTTKPAGFTKLKAPFPTRKRVDYNPLNRKDYFLHVLKAY</sequence>
<dbReference type="SUPFAM" id="SSF54980">
    <property type="entry name" value="EF-G C-terminal domain-like"/>
    <property type="match status" value="2"/>
</dbReference>
<dbReference type="PRINTS" id="PR00315">
    <property type="entry name" value="ELONGATNFCT"/>
</dbReference>
<dbReference type="GO" id="GO:0003924">
    <property type="term" value="F:GTPase activity"/>
    <property type="evidence" value="ECO:0007669"/>
    <property type="project" value="InterPro"/>
</dbReference>
<dbReference type="InterPro" id="IPR000795">
    <property type="entry name" value="T_Tr_GTP-bd_dom"/>
</dbReference>
<organism evidence="5 6">
    <name type="scientific">Bacillus paramycoides</name>
    <dbReference type="NCBI Taxonomy" id="2026194"/>
    <lineage>
        <taxon>Bacteria</taxon>
        <taxon>Bacillati</taxon>
        <taxon>Bacillota</taxon>
        <taxon>Bacilli</taxon>
        <taxon>Bacillales</taxon>
        <taxon>Bacillaceae</taxon>
        <taxon>Bacillus</taxon>
        <taxon>Bacillus cereus group</taxon>
    </lineage>
</organism>
<feature type="domain" description="Tr-type G" evidence="4">
    <location>
        <begin position="1"/>
        <end position="248"/>
    </location>
</feature>
<dbReference type="Pfam" id="PF14492">
    <property type="entry name" value="EFG_III"/>
    <property type="match status" value="1"/>
</dbReference>
<dbReference type="PROSITE" id="PS51722">
    <property type="entry name" value="G_TR_2"/>
    <property type="match status" value="1"/>
</dbReference>
<keyword evidence="1" id="KW-0547">Nucleotide-binding</keyword>
<dbReference type="InterPro" id="IPR009000">
    <property type="entry name" value="Transl_B-barrel_sf"/>
</dbReference>
<dbReference type="InterPro" id="IPR000640">
    <property type="entry name" value="EFG_V-like"/>
</dbReference>
<evidence type="ECO:0000256" key="2">
    <source>
        <dbReference type="ARBA" id="ARBA00022917"/>
    </source>
</evidence>
<dbReference type="Gene3D" id="3.30.230.10">
    <property type="match status" value="1"/>
</dbReference>
<dbReference type="InterPro" id="IPR005517">
    <property type="entry name" value="Transl_elong_EFG/EF2_IV"/>
</dbReference>
<dbReference type="GO" id="GO:0003746">
    <property type="term" value="F:translation elongation factor activity"/>
    <property type="evidence" value="ECO:0007669"/>
    <property type="project" value="TreeGrafter"/>
</dbReference>
<dbReference type="SMART" id="SM00889">
    <property type="entry name" value="EFG_IV"/>
    <property type="match status" value="1"/>
</dbReference>
<dbReference type="Proteomes" id="UP000182788">
    <property type="component" value="Unassembled WGS sequence"/>
</dbReference>
<dbReference type="PRINTS" id="PR01037">
    <property type="entry name" value="TCRTETOQM"/>
</dbReference>
<dbReference type="Pfam" id="PF22042">
    <property type="entry name" value="EF-G_D2"/>
    <property type="match status" value="1"/>
</dbReference>
<keyword evidence="3" id="KW-0342">GTP-binding</keyword>
<dbReference type="Pfam" id="PF03764">
    <property type="entry name" value="EFG_IV"/>
    <property type="match status" value="1"/>
</dbReference>
<dbReference type="RefSeq" id="WP_071719171.1">
    <property type="nucleotide sequence ID" value="NZ_CBCSHB010000025.1"/>
</dbReference>
<evidence type="ECO:0000256" key="3">
    <source>
        <dbReference type="ARBA" id="ARBA00023134"/>
    </source>
</evidence>
<dbReference type="PROSITE" id="PS00301">
    <property type="entry name" value="G_TR_1"/>
    <property type="match status" value="1"/>
</dbReference>
<dbReference type="NCBIfam" id="TIGR00231">
    <property type="entry name" value="small_GTP"/>
    <property type="match status" value="1"/>
</dbReference>
<keyword evidence="2" id="KW-0648">Protein biosynthesis</keyword>
<evidence type="ECO:0000313" key="6">
    <source>
        <dbReference type="Proteomes" id="UP000182788"/>
    </source>
</evidence>
<dbReference type="InterPro" id="IPR035647">
    <property type="entry name" value="EFG_III/V"/>
</dbReference>
<dbReference type="Gene3D" id="3.30.70.870">
    <property type="entry name" value="Elongation Factor G (Translational Gtpase), domain 3"/>
    <property type="match status" value="1"/>
</dbReference>
<accession>A0A1J9UGH2</accession>
<dbReference type="CDD" id="cd01684">
    <property type="entry name" value="Tet_like_IV"/>
    <property type="match status" value="1"/>
</dbReference>
<dbReference type="FunFam" id="3.40.50.300:FF:002549">
    <property type="entry name" value="Tetracycline resistance protein, GTP-binding elongation family"/>
    <property type="match status" value="1"/>
</dbReference>
<reference evidence="5 6" key="1">
    <citation type="submission" date="2016-06" db="EMBL/GenBank/DDBJ databases">
        <title>First insights into the genetic diversity and population structure of in the Bacillus cereus group bacteria from diverse marine environments.</title>
        <authorList>
            <person name="Liu Y."/>
            <person name="Lai Q."/>
            <person name="Shao Z."/>
        </authorList>
    </citation>
    <scope>NUCLEOTIDE SEQUENCE [LARGE SCALE GENOMIC DNA]</scope>
    <source>
        <strain evidence="5 6">NH24A2</strain>
    </source>
</reference>
<dbReference type="GO" id="GO:0005525">
    <property type="term" value="F:GTP binding"/>
    <property type="evidence" value="ECO:0007669"/>
    <property type="project" value="UniProtKB-KW"/>
</dbReference>
<dbReference type="InterPro" id="IPR020568">
    <property type="entry name" value="Ribosomal_Su5_D2-typ_SF"/>
</dbReference>
<dbReference type="InterPro" id="IPR014721">
    <property type="entry name" value="Ribsml_uS5_D2-typ_fold_subgr"/>
</dbReference>
<dbReference type="Pfam" id="PF00679">
    <property type="entry name" value="EFG_C"/>
    <property type="match status" value="1"/>
</dbReference>
<dbReference type="GeneID" id="87592948"/>
<dbReference type="PANTHER" id="PTHR43636">
    <property type="entry name" value="ELONGATION FACTOR G, MITOCHONDRIAL"/>
    <property type="match status" value="1"/>
</dbReference>
<dbReference type="InterPro" id="IPR027417">
    <property type="entry name" value="P-loop_NTPase"/>
</dbReference>
<dbReference type="EMBL" id="MAOI01000079">
    <property type="protein sequence ID" value="OJD77792.1"/>
    <property type="molecule type" value="Genomic_DNA"/>
</dbReference>
<evidence type="ECO:0000259" key="4">
    <source>
        <dbReference type="PROSITE" id="PS51722"/>
    </source>
</evidence>
<dbReference type="PANTHER" id="PTHR43636:SF2">
    <property type="entry name" value="ELONGATION FACTOR G, MITOCHONDRIAL"/>
    <property type="match status" value="1"/>
</dbReference>
<dbReference type="Gene3D" id="3.40.50.300">
    <property type="entry name" value="P-loop containing nucleotide triphosphate hydrolases"/>
    <property type="match status" value="1"/>
</dbReference>
<dbReference type="GO" id="GO:0005737">
    <property type="term" value="C:cytoplasm"/>
    <property type="evidence" value="ECO:0007669"/>
    <property type="project" value="UniProtKB-ARBA"/>
</dbReference>
<dbReference type="CDD" id="cd04168">
    <property type="entry name" value="TetM_like"/>
    <property type="match status" value="1"/>
</dbReference>
<gene>
    <name evidence="5" type="ORF">BAU28_00720</name>
</gene>